<gene>
    <name evidence="1" type="ORF">MOTC310_23820</name>
</gene>
<proteinExistence type="predicted"/>
<reference evidence="1 2" key="1">
    <citation type="journal article" date="2012" name="Genet. Mol. Biol.">
        <title>Analysis of 16S rRNA and mxaF genes revealing insights into Methylobacterium niche-specific plant association.</title>
        <authorList>
            <person name="Dourado M.N."/>
            <person name="Andreote F.D."/>
            <person name="Dini-Andreote F."/>
            <person name="Conti R."/>
            <person name="Araujo J.M."/>
            <person name="Araujo W.L."/>
        </authorList>
    </citation>
    <scope>NUCLEOTIDE SEQUENCE [LARGE SCALE GENOMIC DNA]</scope>
    <source>
        <strain evidence="1 2">TC3-10</strain>
    </source>
</reference>
<evidence type="ECO:0000313" key="2">
    <source>
        <dbReference type="Proteomes" id="UP001355206"/>
    </source>
</evidence>
<keyword evidence="2" id="KW-1185">Reference proteome</keyword>
<organism evidence="1 2">
    <name type="scientific">Methylobacterium oryzae</name>
    <dbReference type="NCBI Taxonomy" id="334852"/>
    <lineage>
        <taxon>Bacteria</taxon>
        <taxon>Pseudomonadati</taxon>
        <taxon>Pseudomonadota</taxon>
        <taxon>Alphaproteobacteria</taxon>
        <taxon>Hyphomicrobiales</taxon>
        <taxon>Methylobacteriaceae</taxon>
        <taxon>Methylobacterium</taxon>
    </lineage>
</organism>
<comment type="caution">
    <text evidence="1">The sequence shown here is derived from an EMBL/GenBank/DDBJ whole genome shotgun (WGS) entry which is preliminary data.</text>
</comment>
<dbReference type="Proteomes" id="UP001355206">
    <property type="component" value="Unassembled WGS sequence"/>
</dbReference>
<dbReference type="RefSeq" id="WP_331303558.1">
    <property type="nucleotide sequence ID" value="NZ_MLCA01000014.1"/>
</dbReference>
<name>A0ABU7TTT0_9HYPH</name>
<protein>
    <submittedName>
        <fullName evidence="1">Uncharacterized protein</fullName>
    </submittedName>
</protein>
<dbReference type="EMBL" id="MLCA01000014">
    <property type="protein sequence ID" value="MEE7493319.1"/>
    <property type="molecule type" value="Genomic_DNA"/>
</dbReference>
<sequence length="235" mass="25011">MSLLLIDPSLGFGADWINRRIATHHSVRPMLDLADGAAVADPVSIGLAMGRPPVRPLSPYQSIPESTVCQVLKDRAMLVRDACIDDISILALSLVRFVASGYMTGDVTCWEAAHDIAERALGAADGTVFVAAMTGVMRAIRADRPEDWSFMPASCCRLTPAEEQLVCLLAAARVGEAAQLAQVAWKITGGAAPRLRAAACLAADLMERHASFSMAHGLEPERQSGRVAARSAPLH</sequence>
<accession>A0ABU7TTT0</accession>
<evidence type="ECO:0000313" key="1">
    <source>
        <dbReference type="EMBL" id="MEE7493319.1"/>
    </source>
</evidence>